<dbReference type="AlphaFoldDB" id="B8CCK8"/>
<feature type="transmembrane region" description="Helical" evidence="1">
    <location>
        <begin position="137"/>
        <end position="158"/>
    </location>
</feature>
<accession>B8CCK8</accession>
<protein>
    <submittedName>
        <fullName evidence="2">Uncharacterized protein</fullName>
    </submittedName>
</protein>
<evidence type="ECO:0000256" key="1">
    <source>
        <dbReference type="SAM" id="Phobius"/>
    </source>
</evidence>
<keyword evidence="3" id="KW-1185">Reference proteome</keyword>
<feature type="transmembrane region" description="Helical" evidence="1">
    <location>
        <begin position="178"/>
        <end position="198"/>
    </location>
</feature>
<dbReference type="GeneID" id="7452711"/>
<organism evidence="2 3">
    <name type="scientific">Thalassiosira pseudonana</name>
    <name type="common">Marine diatom</name>
    <name type="synonym">Cyclotella nana</name>
    <dbReference type="NCBI Taxonomy" id="35128"/>
    <lineage>
        <taxon>Eukaryota</taxon>
        <taxon>Sar</taxon>
        <taxon>Stramenopiles</taxon>
        <taxon>Ochrophyta</taxon>
        <taxon>Bacillariophyta</taxon>
        <taxon>Coscinodiscophyceae</taxon>
        <taxon>Thalassiosirophycidae</taxon>
        <taxon>Thalassiosirales</taxon>
        <taxon>Thalassiosiraceae</taxon>
        <taxon>Thalassiosira</taxon>
    </lineage>
</organism>
<reference evidence="2 3" key="2">
    <citation type="journal article" date="2008" name="Nature">
        <title>The Phaeodactylum genome reveals the evolutionary history of diatom genomes.</title>
        <authorList>
            <person name="Bowler C."/>
            <person name="Allen A.E."/>
            <person name="Badger J.H."/>
            <person name="Grimwood J."/>
            <person name="Jabbari K."/>
            <person name="Kuo A."/>
            <person name="Maheswari U."/>
            <person name="Martens C."/>
            <person name="Maumus F."/>
            <person name="Otillar R.P."/>
            <person name="Rayko E."/>
            <person name="Salamov A."/>
            <person name="Vandepoele K."/>
            <person name="Beszteri B."/>
            <person name="Gruber A."/>
            <person name="Heijde M."/>
            <person name="Katinka M."/>
            <person name="Mock T."/>
            <person name="Valentin K."/>
            <person name="Verret F."/>
            <person name="Berges J.A."/>
            <person name="Brownlee C."/>
            <person name="Cadoret J.P."/>
            <person name="Chiovitti A."/>
            <person name="Choi C.J."/>
            <person name="Coesel S."/>
            <person name="De Martino A."/>
            <person name="Detter J.C."/>
            <person name="Durkin C."/>
            <person name="Falciatore A."/>
            <person name="Fournet J."/>
            <person name="Haruta M."/>
            <person name="Huysman M.J."/>
            <person name="Jenkins B.D."/>
            <person name="Jiroutova K."/>
            <person name="Jorgensen R.E."/>
            <person name="Joubert Y."/>
            <person name="Kaplan A."/>
            <person name="Kroger N."/>
            <person name="Kroth P.G."/>
            <person name="La Roche J."/>
            <person name="Lindquist E."/>
            <person name="Lommer M."/>
            <person name="Martin-Jezequel V."/>
            <person name="Lopez P.J."/>
            <person name="Lucas S."/>
            <person name="Mangogna M."/>
            <person name="McGinnis K."/>
            <person name="Medlin L.K."/>
            <person name="Montsant A."/>
            <person name="Oudot-Le Secq M.P."/>
            <person name="Napoli C."/>
            <person name="Obornik M."/>
            <person name="Parker M.S."/>
            <person name="Petit J.L."/>
            <person name="Porcel B.M."/>
            <person name="Poulsen N."/>
            <person name="Robison M."/>
            <person name="Rychlewski L."/>
            <person name="Rynearson T.A."/>
            <person name="Schmutz J."/>
            <person name="Shapiro H."/>
            <person name="Siaut M."/>
            <person name="Stanley M."/>
            <person name="Sussman M.R."/>
            <person name="Taylor A.R."/>
            <person name="Vardi A."/>
            <person name="von Dassow P."/>
            <person name="Vyverman W."/>
            <person name="Willis A."/>
            <person name="Wyrwicz L.S."/>
            <person name="Rokhsar D.S."/>
            <person name="Weissenbach J."/>
            <person name="Armbrust E.V."/>
            <person name="Green B.R."/>
            <person name="Van de Peer Y."/>
            <person name="Grigoriev I.V."/>
        </authorList>
    </citation>
    <scope>NUCLEOTIDE SEQUENCE [LARGE SCALE GENOMIC DNA]</scope>
    <source>
        <strain evidence="2 3">CCMP1335</strain>
    </source>
</reference>
<feature type="transmembrane region" description="Helical" evidence="1">
    <location>
        <begin position="205"/>
        <end position="223"/>
    </location>
</feature>
<dbReference type="InParanoid" id="B8CCK8"/>
<proteinExistence type="predicted"/>
<dbReference type="KEGG" id="tps:THAPSDRAFT_24882"/>
<gene>
    <name evidence="2" type="ORF">THAPSDRAFT_24882</name>
</gene>
<evidence type="ECO:0000313" key="3">
    <source>
        <dbReference type="Proteomes" id="UP000001449"/>
    </source>
</evidence>
<dbReference type="HOGENOM" id="CLU_995659_0_0_1"/>
<reference evidence="2 3" key="1">
    <citation type="journal article" date="2004" name="Science">
        <title>The genome of the diatom Thalassiosira pseudonana: ecology, evolution, and metabolism.</title>
        <authorList>
            <person name="Armbrust E.V."/>
            <person name="Berges J.A."/>
            <person name="Bowler C."/>
            <person name="Green B.R."/>
            <person name="Martinez D."/>
            <person name="Putnam N.H."/>
            <person name="Zhou S."/>
            <person name="Allen A.E."/>
            <person name="Apt K.E."/>
            <person name="Bechner M."/>
            <person name="Brzezinski M.A."/>
            <person name="Chaal B.K."/>
            <person name="Chiovitti A."/>
            <person name="Davis A.K."/>
            <person name="Demarest M.S."/>
            <person name="Detter J.C."/>
            <person name="Glavina T."/>
            <person name="Goodstein D."/>
            <person name="Hadi M.Z."/>
            <person name="Hellsten U."/>
            <person name="Hildebrand M."/>
            <person name="Jenkins B.D."/>
            <person name="Jurka J."/>
            <person name="Kapitonov V.V."/>
            <person name="Kroger N."/>
            <person name="Lau W.W."/>
            <person name="Lane T.W."/>
            <person name="Larimer F.W."/>
            <person name="Lippmeier J.C."/>
            <person name="Lucas S."/>
            <person name="Medina M."/>
            <person name="Montsant A."/>
            <person name="Obornik M."/>
            <person name="Parker M.S."/>
            <person name="Palenik B."/>
            <person name="Pazour G.J."/>
            <person name="Richardson P.M."/>
            <person name="Rynearson T.A."/>
            <person name="Saito M.A."/>
            <person name="Schwartz D.C."/>
            <person name="Thamatrakoln K."/>
            <person name="Valentin K."/>
            <person name="Vardi A."/>
            <person name="Wilkerson F.P."/>
            <person name="Rokhsar D.S."/>
        </authorList>
    </citation>
    <scope>NUCLEOTIDE SEQUENCE [LARGE SCALE GENOMIC DNA]</scope>
    <source>
        <strain evidence="2 3">CCMP1335</strain>
    </source>
</reference>
<dbReference type="PaxDb" id="35128-Thaps24882"/>
<keyword evidence="1" id="KW-1133">Transmembrane helix</keyword>
<dbReference type="RefSeq" id="XP_002293958.1">
    <property type="nucleotide sequence ID" value="XM_002293922.1"/>
</dbReference>
<sequence>MRGAWVSFILGGRECTSDGLYQRRWLCSGRKCSVDEEAFDVMEWCTLFTNCMFVAEGNCVPNSAISRHLDQIDDSPYFFSITKQPHLHIPITNSKQPLNAIMVDQTPLIPTESGTGGRKLGHTICGCCCDSKRAVQIFNVISIIFTVIYMIILSTGRYEEHVQDELTDKEVQELINNYPYYMTAYGIGLAVHLLVLCGASMYSRCLVSLGVIYALFELANMIYFGTQNEDINNWIYMYIVSPVIWTSIFVYPHAVFISEVGKGIMRPETYARERASCCCV</sequence>
<dbReference type="Proteomes" id="UP000001449">
    <property type="component" value="Chromosome 14"/>
</dbReference>
<keyword evidence="1" id="KW-0812">Transmembrane</keyword>
<feature type="transmembrane region" description="Helical" evidence="1">
    <location>
        <begin position="235"/>
        <end position="257"/>
    </location>
</feature>
<keyword evidence="1" id="KW-0472">Membrane</keyword>
<dbReference type="EMBL" id="CM000649">
    <property type="protein sequence ID" value="EED88967.1"/>
    <property type="molecule type" value="Genomic_DNA"/>
</dbReference>
<name>B8CCK8_THAPS</name>
<evidence type="ECO:0000313" key="2">
    <source>
        <dbReference type="EMBL" id="EED88967.1"/>
    </source>
</evidence>